<name>A0A3G4ZKN1_9VIRU</name>
<sequence length="262" mass="30969">MEVDSNLIRKYDDAFTDNSAENNDNGPKRIKVVEKTNHLRDVIFIVKYRYSYKPTLLSFKKLCEQWNIALQNEVVTSWETITFEYNEKYCIFTNTQMPYFVLRIYNDPDNAYINSIGWGGETVCLHNKLLESLGDFGKLNRLIHTYKTNETVRNLPFCIFYADGHYSLVSTFETIKHKWATAIIKNMTHSWSHIKFEYYGKYIIIDNYNQSKIWDVSVYENYHEAITRSGKTISRINVPYDRFNEILTVLTNAKKENDMDSD</sequence>
<reference evidence="1" key="1">
    <citation type="submission" date="2018-10" db="EMBL/GenBank/DDBJ databases">
        <title>Hidden diversity of soil giant viruses.</title>
        <authorList>
            <person name="Schulz F."/>
            <person name="Alteio L."/>
            <person name="Goudeau D."/>
            <person name="Ryan E.M."/>
            <person name="Malmstrom R.R."/>
            <person name="Blanchard J."/>
            <person name="Woyke T."/>
        </authorList>
    </citation>
    <scope>NUCLEOTIDE SEQUENCE</scope>
    <source>
        <strain evidence="1">TEV1</strain>
    </source>
</reference>
<proteinExistence type="predicted"/>
<gene>
    <name evidence="1" type="ORF">Terrestrivirus1_271</name>
</gene>
<dbReference type="EMBL" id="MK071979">
    <property type="protein sequence ID" value="AYV75397.1"/>
    <property type="molecule type" value="Genomic_DNA"/>
</dbReference>
<accession>A0A3G4ZKN1</accession>
<protein>
    <submittedName>
        <fullName evidence="1">Uncharacterized protein</fullName>
    </submittedName>
</protein>
<evidence type="ECO:0000313" key="1">
    <source>
        <dbReference type="EMBL" id="AYV75397.1"/>
    </source>
</evidence>
<organism evidence="1">
    <name type="scientific">Terrestrivirus sp</name>
    <dbReference type="NCBI Taxonomy" id="2487775"/>
    <lineage>
        <taxon>Viruses</taxon>
        <taxon>Varidnaviria</taxon>
        <taxon>Bamfordvirae</taxon>
        <taxon>Nucleocytoviricota</taxon>
        <taxon>Megaviricetes</taxon>
        <taxon>Imitervirales</taxon>
        <taxon>Mimiviridae</taxon>
        <taxon>Klosneuvirinae</taxon>
    </lineage>
</organism>